<feature type="compositionally biased region" description="Basic and acidic residues" evidence="1">
    <location>
        <begin position="297"/>
        <end position="309"/>
    </location>
</feature>
<keyword evidence="2" id="KW-0472">Membrane</keyword>
<dbReference type="AlphaFoldDB" id="A0A840EXR3"/>
<reference evidence="3 4" key="1">
    <citation type="submission" date="2020-08" db="EMBL/GenBank/DDBJ databases">
        <title>Sequencing the genomes of 1000 actinobacteria strains.</title>
        <authorList>
            <person name="Klenk H.-P."/>
        </authorList>
    </citation>
    <scope>NUCLEOTIDE SEQUENCE [LARGE SCALE GENOMIC DNA]</scope>
    <source>
        <strain evidence="3 4">DSM 45298</strain>
    </source>
</reference>
<comment type="caution">
    <text evidence="3">The sequence shown here is derived from an EMBL/GenBank/DDBJ whole genome shotgun (WGS) entry which is preliminary data.</text>
</comment>
<organism evidence="3 4">
    <name type="scientific">Gordonia humi</name>
    <dbReference type="NCBI Taxonomy" id="686429"/>
    <lineage>
        <taxon>Bacteria</taxon>
        <taxon>Bacillati</taxon>
        <taxon>Actinomycetota</taxon>
        <taxon>Actinomycetes</taxon>
        <taxon>Mycobacteriales</taxon>
        <taxon>Gordoniaceae</taxon>
        <taxon>Gordonia</taxon>
    </lineage>
</organism>
<evidence type="ECO:0000256" key="2">
    <source>
        <dbReference type="SAM" id="Phobius"/>
    </source>
</evidence>
<proteinExistence type="predicted"/>
<keyword evidence="2" id="KW-1133">Transmembrane helix</keyword>
<feature type="transmembrane region" description="Helical" evidence="2">
    <location>
        <begin position="12"/>
        <end position="32"/>
    </location>
</feature>
<protein>
    <submittedName>
        <fullName evidence="3">Steroid 5-alpha reductase family enzyme</fullName>
    </submittedName>
</protein>
<accession>A0A840EXR3</accession>
<keyword evidence="2" id="KW-0812">Transmembrane</keyword>
<feature type="transmembrane region" description="Helical" evidence="2">
    <location>
        <begin position="91"/>
        <end position="118"/>
    </location>
</feature>
<evidence type="ECO:0000313" key="3">
    <source>
        <dbReference type="EMBL" id="MBB4136371.1"/>
    </source>
</evidence>
<dbReference type="PANTHER" id="PTHR32251">
    <property type="entry name" value="3-OXO-5-ALPHA-STEROID 4-DEHYDROGENASE"/>
    <property type="match status" value="1"/>
</dbReference>
<name>A0A840EXR3_9ACTN</name>
<gene>
    <name evidence="3" type="ORF">BKA16_002923</name>
</gene>
<keyword evidence="4" id="KW-1185">Reference proteome</keyword>
<feature type="transmembrane region" description="Helical" evidence="2">
    <location>
        <begin position="38"/>
        <end position="57"/>
    </location>
</feature>
<evidence type="ECO:0000256" key="1">
    <source>
        <dbReference type="SAM" id="MobiDB-lite"/>
    </source>
</evidence>
<feature type="transmembrane region" description="Helical" evidence="2">
    <location>
        <begin position="171"/>
        <end position="193"/>
    </location>
</feature>
<dbReference type="RefSeq" id="WP_343067431.1">
    <property type="nucleotide sequence ID" value="NZ_BAABHL010000120.1"/>
</dbReference>
<dbReference type="PROSITE" id="PS50244">
    <property type="entry name" value="S5A_REDUCTASE"/>
    <property type="match status" value="1"/>
</dbReference>
<feature type="transmembrane region" description="Helical" evidence="2">
    <location>
        <begin position="223"/>
        <end position="240"/>
    </location>
</feature>
<feature type="transmembrane region" description="Helical" evidence="2">
    <location>
        <begin position="246"/>
        <end position="266"/>
    </location>
</feature>
<dbReference type="EMBL" id="JACIFP010000001">
    <property type="protein sequence ID" value="MBB4136371.1"/>
    <property type="molecule type" value="Genomic_DNA"/>
</dbReference>
<dbReference type="Gene3D" id="1.20.120.1630">
    <property type="match status" value="1"/>
</dbReference>
<dbReference type="GO" id="GO:0016020">
    <property type="term" value="C:membrane"/>
    <property type="evidence" value="ECO:0007669"/>
    <property type="project" value="TreeGrafter"/>
</dbReference>
<sequence>MRDGTPGRSASFVRVIVAYCLAFVAAGAWLTWGPDSGRLLLDTFIADVWATLVIFGFSRAFSNSSMYDAYWSVIPPALLIYWWAAGDAGIAAAHCWLLAMVVGVWAVRLTANWAVGWPGLRHEDWRYSMLRSRGGRAELVVDLVAIHLVPTVQVFVGMIPAYVAVTHTGETVVWLTVVATVVGFGSVAIEYLADRRLHRFVADRAPGAVLDTGLWSWSRHPNYFGEFGFWVSIALFGIAAVPGDWWWLFVGALVMLAMFLGASIPMMEARSLDRRPGYQDVIDRVPMFVPRPPRGAGRADPERRGTASV</sequence>
<dbReference type="PANTHER" id="PTHR32251:SF23">
    <property type="entry name" value="3-OXO-5-ALPHA-STEROID 4-DEHYDROGENASE (DUF1295)"/>
    <property type="match status" value="1"/>
</dbReference>
<dbReference type="Proteomes" id="UP000551501">
    <property type="component" value="Unassembled WGS sequence"/>
</dbReference>
<feature type="region of interest" description="Disordered" evidence="1">
    <location>
        <begin position="290"/>
        <end position="309"/>
    </location>
</feature>
<dbReference type="InterPro" id="IPR010721">
    <property type="entry name" value="UstE-like"/>
</dbReference>
<feature type="transmembrane region" description="Helical" evidence="2">
    <location>
        <begin position="69"/>
        <end position="85"/>
    </location>
</feature>
<evidence type="ECO:0000313" key="4">
    <source>
        <dbReference type="Proteomes" id="UP000551501"/>
    </source>
</evidence>
<feature type="transmembrane region" description="Helical" evidence="2">
    <location>
        <begin position="139"/>
        <end position="165"/>
    </location>
</feature>
<dbReference type="Pfam" id="PF06966">
    <property type="entry name" value="DUF1295"/>
    <property type="match status" value="1"/>
</dbReference>